<proteinExistence type="inferred from homology"/>
<dbReference type="Gene3D" id="3.40.50.720">
    <property type="entry name" value="NAD(P)-binding Rossmann-like Domain"/>
    <property type="match status" value="1"/>
</dbReference>
<dbReference type="GO" id="GO:0005737">
    <property type="term" value="C:cytoplasm"/>
    <property type="evidence" value="ECO:0007669"/>
    <property type="project" value="TreeGrafter"/>
</dbReference>
<protein>
    <recommendedName>
        <fullName evidence="5">UDP-glucuronate decarboxylase</fullName>
        <ecNumber evidence="5">4.1.1.35</ecNumber>
    </recommendedName>
</protein>
<dbReference type="EMBL" id="CP058998">
    <property type="protein sequence ID" value="QLJ53453.1"/>
    <property type="molecule type" value="Genomic_DNA"/>
</dbReference>
<evidence type="ECO:0000256" key="11">
    <source>
        <dbReference type="ARBA" id="ARBA00023034"/>
    </source>
</evidence>
<keyword evidence="9" id="KW-1133">Transmembrane helix</keyword>
<dbReference type="GO" id="GO:0042732">
    <property type="term" value="P:D-xylose metabolic process"/>
    <property type="evidence" value="ECO:0007669"/>
    <property type="project" value="InterPro"/>
</dbReference>
<dbReference type="InterPro" id="IPR016040">
    <property type="entry name" value="NAD(P)-bd_dom"/>
</dbReference>
<keyword evidence="12" id="KW-0472">Membrane</keyword>
<keyword evidence="10" id="KW-0520">NAD</keyword>
<comment type="subcellular location">
    <subcellularLocation>
        <location evidence="2">Golgi apparatus</location>
        <location evidence="2">Golgi stack membrane</location>
        <topology evidence="2">Single-pass type II membrane protein</topology>
    </subcellularLocation>
</comment>
<reference evidence="16" key="1">
    <citation type="submission" date="2020-07" db="EMBL/GenBank/DDBJ databases">
        <title>Metabolic diversity and evolutionary history of the archaeal phylum ###Micrarchaeota### uncovered from a freshwater lake metagenome.</title>
        <authorList>
            <person name="Kadnikov V.V."/>
            <person name="Savvichev A.S."/>
            <person name="Mardanov A.V."/>
            <person name="Beletsky A.V."/>
            <person name="Chupakov A.V."/>
            <person name="Kokryatskaya N.M."/>
            <person name="Pimenov N.V."/>
            <person name="Ravin N.V."/>
        </authorList>
    </citation>
    <scope>NUCLEOTIDE SEQUENCE [LARGE SCALE GENOMIC DNA]</scope>
</reference>
<dbReference type="GO" id="GO:0070403">
    <property type="term" value="F:NAD+ binding"/>
    <property type="evidence" value="ECO:0007669"/>
    <property type="project" value="InterPro"/>
</dbReference>
<dbReference type="EC" id="4.1.1.35" evidence="5"/>
<dbReference type="GO" id="GO:0048040">
    <property type="term" value="F:UDP-glucuronate decarboxylase activity"/>
    <property type="evidence" value="ECO:0007669"/>
    <property type="project" value="UniProtKB-EC"/>
</dbReference>
<dbReference type="InterPro" id="IPR044516">
    <property type="entry name" value="UXS-like"/>
</dbReference>
<keyword evidence="7" id="KW-0210">Decarboxylase</keyword>
<evidence type="ECO:0000256" key="1">
    <source>
        <dbReference type="ARBA" id="ARBA00001911"/>
    </source>
</evidence>
<evidence type="ECO:0000259" key="14">
    <source>
        <dbReference type="Pfam" id="PF16363"/>
    </source>
</evidence>
<sequence>MISGEDILITGGAGYIGSHLVDALVERNRVTVLDNLSTGKMSNIQHNMKREEFRFIKGDIESIETVKKAAKGCSIIIHEAAVVGVKHYVVDPLKVLLVNSRGTENILEVARKTDAKVVFASTSEVYGRSKELPLREDGERLLGSTSIDRWCYSTSKAFDEHLCFGYHKKYSLPVVILRYFNSYGPRAEGSEYGGVIPVFINRVLRNNAPQVHGDGMQTRCFTYISDTVEGTLLSLEKKNAVGEVINIGSDVETTILGLAEKIILLSGKKLKSEFIPYESFYGKSYEDIRRRVPDVSKAKRLLGWGPKVNLEDGLRMTITWYGRVVH</sequence>
<dbReference type="GO" id="GO:0033320">
    <property type="term" value="P:UDP-D-xylose biosynthetic process"/>
    <property type="evidence" value="ECO:0007669"/>
    <property type="project" value="UniProtKB-UniPathway"/>
</dbReference>
<name>A0A7D5XFW3_FERL1</name>
<evidence type="ECO:0000256" key="2">
    <source>
        <dbReference type="ARBA" id="ARBA00004447"/>
    </source>
</evidence>
<evidence type="ECO:0000256" key="10">
    <source>
        <dbReference type="ARBA" id="ARBA00023027"/>
    </source>
</evidence>
<feature type="domain" description="NAD(P)-binding" evidence="14">
    <location>
        <begin position="8"/>
        <end position="317"/>
    </location>
</feature>
<keyword evidence="15" id="KW-0413">Isomerase</keyword>
<evidence type="ECO:0000256" key="5">
    <source>
        <dbReference type="ARBA" id="ARBA00012290"/>
    </source>
</evidence>
<gene>
    <name evidence="15" type="ORF">Sv326_1278</name>
</gene>
<keyword evidence="11" id="KW-0333">Golgi apparatus</keyword>
<evidence type="ECO:0000313" key="15">
    <source>
        <dbReference type="EMBL" id="QLJ53453.1"/>
    </source>
</evidence>
<dbReference type="UniPathway" id="UPA00796">
    <property type="reaction ID" value="UER00771"/>
</dbReference>
<dbReference type="SUPFAM" id="SSF51735">
    <property type="entry name" value="NAD(P)-binding Rossmann-fold domains"/>
    <property type="match status" value="1"/>
</dbReference>
<evidence type="ECO:0000256" key="9">
    <source>
        <dbReference type="ARBA" id="ARBA00022989"/>
    </source>
</evidence>
<evidence type="ECO:0000256" key="12">
    <source>
        <dbReference type="ARBA" id="ARBA00023136"/>
    </source>
</evidence>
<evidence type="ECO:0000313" key="16">
    <source>
        <dbReference type="Proteomes" id="UP000510821"/>
    </source>
</evidence>
<comment type="similarity">
    <text evidence="4">Belongs to the NAD(P)-dependent epimerase/dehydratase family. UDP-glucuronic acid decarboxylase subfamily.</text>
</comment>
<dbReference type="Pfam" id="PF16363">
    <property type="entry name" value="GDP_Man_Dehyd"/>
    <property type="match status" value="1"/>
</dbReference>
<dbReference type="InterPro" id="IPR036291">
    <property type="entry name" value="NAD(P)-bd_dom_sf"/>
</dbReference>
<dbReference type="PANTHER" id="PTHR43078">
    <property type="entry name" value="UDP-GLUCURONIC ACID DECARBOXYLASE-RELATED"/>
    <property type="match status" value="1"/>
</dbReference>
<keyword evidence="8" id="KW-0735">Signal-anchor</keyword>
<keyword evidence="6" id="KW-0812">Transmembrane</keyword>
<accession>A0A7D5XFW3</accession>
<evidence type="ECO:0000256" key="8">
    <source>
        <dbReference type="ARBA" id="ARBA00022968"/>
    </source>
</evidence>
<dbReference type="KEGG" id="flt:Sv326_1278"/>
<evidence type="ECO:0000256" key="3">
    <source>
        <dbReference type="ARBA" id="ARBA00005100"/>
    </source>
</evidence>
<evidence type="ECO:0000256" key="4">
    <source>
        <dbReference type="ARBA" id="ARBA00007505"/>
    </source>
</evidence>
<comment type="pathway">
    <text evidence="3">Nucleotide-sugar biosynthesis; UDP-alpha-D-xylose biosynthesis; UDP-alpha-D-xylose from UDP-alpha-D-glucuronate: step 1/1.</text>
</comment>
<organism evidence="15 16">
    <name type="scientific">Fermentimicrarchaeum limneticum</name>
    <dbReference type="NCBI Taxonomy" id="2795018"/>
    <lineage>
        <taxon>Archaea</taxon>
        <taxon>Candidatus Micrarchaeota</taxon>
        <taxon>Candidatus Fermentimicrarchaeales</taxon>
        <taxon>Candidatus Fermentimicrarchaeaceae</taxon>
        <taxon>Candidatus Fermentimicrarchaeum</taxon>
    </lineage>
</organism>
<dbReference type="PANTHER" id="PTHR43078:SF6">
    <property type="entry name" value="UDP-GLUCURONIC ACID DECARBOXYLASE 1"/>
    <property type="match status" value="1"/>
</dbReference>
<evidence type="ECO:0000256" key="6">
    <source>
        <dbReference type="ARBA" id="ARBA00022692"/>
    </source>
</evidence>
<dbReference type="Proteomes" id="UP000510821">
    <property type="component" value="Chromosome"/>
</dbReference>
<evidence type="ECO:0000256" key="13">
    <source>
        <dbReference type="ARBA" id="ARBA00023239"/>
    </source>
</evidence>
<dbReference type="AlphaFoldDB" id="A0A7D5XFW3"/>
<keyword evidence="13" id="KW-0456">Lyase</keyword>
<evidence type="ECO:0000256" key="7">
    <source>
        <dbReference type="ARBA" id="ARBA00022793"/>
    </source>
</evidence>
<comment type="cofactor">
    <cofactor evidence="1">
        <name>NAD(+)</name>
        <dbReference type="ChEBI" id="CHEBI:57540"/>
    </cofactor>
</comment>
<dbReference type="GO" id="GO:0016853">
    <property type="term" value="F:isomerase activity"/>
    <property type="evidence" value="ECO:0007669"/>
    <property type="project" value="UniProtKB-KW"/>
</dbReference>